<evidence type="ECO:0008006" key="4">
    <source>
        <dbReference type="Google" id="ProtNLM"/>
    </source>
</evidence>
<name>A0A812SEP8_9DINO</name>
<sequence length="551" mass="60154">MASAAREWNKALSALRRSHQWESVLDLVATMRRVSVSPDAASLNIGIAAYQHTSRWRPALQLLAEFGKGSSGIGSGLRAGLISFNTCICFDGCRTPFWPQALSLLGEVVQQGMWPDAFSFTGVMRALRSASGSGWLRSWLLLSQRHRTSVVMHNCALSTLSAGEGAGSWITALCLLESMDTSSCLPDVVSLTSAISSCEEKWRYSLSLQKRKLEQIQPNLHTWNAMLGSCTSASEWQFALCLFVGSLGLGVKPDTISMNSLAITSSDSDETCFWKFATHLLQSMHGAFLFPRWAVRPDEISYNSAMTSLEKAGSWMRSLGLSSHMSKMLVRRTVVSLGRTICAWTRGTCWSHALQAFTEMTRSRIRANLIAFNNALDACESEWCSTLELLEGLRLSGFGGNAVSYSCAANALTRCADSALWPLSLNLWHHMSRESVDSNEVAHNGFINACGGSSWNMALEHVFCMGSSRIIPNLISINSALAACQSMSCWLSVLSLLDYMPLAKLMPDLISFADAAEACARAGQLHPTLRLLNICDMNSFSVDGRKMAAAS</sequence>
<dbReference type="PANTHER" id="PTHR47932">
    <property type="entry name" value="ATPASE EXPRESSION PROTEIN 3"/>
    <property type="match status" value="1"/>
</dbReference>
<keyword evidence="1" id="KW-0677">Repeat</keyword>
<dbReference type="InterPro" id="IPR011990">
    <property type="entry name" value="TPR-like_helical_dom_sf"/>
</dbReference>
<comment type="caution">
    <text evidence="2">The sequence shown here is derived from an EMBL/GenBank/DDBJ whole genome shotgun (WGS) entry which is preliminary data.</text>
</comment>
<protein>
    <recommendedName>
        <fullName evidence="4">Pentatricopeptide repeat-containing protein, chloroplastic</fullName>
    </recommendedName>
</protein>
<dbReference type="PANTHER" id="PTHR47932:SF44">
    <property type="entry name" value="MIOREX COMPLEX COMPONENT 1"/>
    <property type="match status" value="1"/>
</dbReference>
<keyword evidence="3" id="KW-1185">Reference proteome</keyword>
<dbReference type="EMBL" id="CAJNDS010002433">
    <property type="protein sequence ID" value="CAE7471609.1"/>
    <property type="molecule type" value="Genomic_DNA"/>
</dbReference>
<accession>A0A812SEP8</accession>
<gene>
    <name evidence="2" type="ORF">SNAT2548_LOCUS26484</name>
</gene>
<organism evidence="2 3">
    <name type="scientific">Symbiodinium natans</name>
    <dbReference type="NCBI Taxonomy" id="878477"/>
    <lineage>
        <taxon>Eukaryota</taxon>
        <taxon>Sar</taxon>
        <taxon>Alveolata</taxon>
        <taxon>Dinophyceae</taxon>
        <taxon>Suessiales</taxon>
        <taxon>Symbiodiniaceae</taxon>
        <taxon>Symbiodinium</taxon>
    </lineage>
</organism>
<proteinExistence type="predicted"/>
<dbReference type="Proteomes" id="UP000604046">
    <property type="component" value="Unassembled WGS sequence"/>
</dbReference>
<dbReference type="Gene3D" id="1.25.40.10">
    <property type="entry name" value="Tetratricopeptide repeat domain"/>
    <property type="match status" value="4"/>
</dbReference>
<evidence type="ECO:0000313" key="3">
    <source>
        <dbReference type="Proteomes" id="UP000604046"/>
    </source>
</evidence>
<evidence type="ECO:0000313" key="2">
    <source>
        <dbReference type="EMBL" id="CAE7471609.1"/>
    </source>
</evidence>
<reference evidence="2" key="1">
    <citation type="submission" date="2021-02" db="EMBL/GenBank/DDBJ databases">
        <authorList>
            <person name="Dougan E. K."/>
            <person name="Rhodes N."/>
            <person name="Thang M."/>
            <person name="Chan C."/>
        </authorList>
    </citation>
    <scope>NUCLEOTIDE SEQUENCE</scope>
</reference>
<evidence type="ECO:0000256" key="1">
    <source>
        <dbReference type="ARBA" id="ARBA00022737"/>
    </source>
</evidence>
<dbReference type="AlphaFoldDB" id="A0A812SEP8"/>